<comment type="caution">
    <text evidence="2">The sequence shown here is derived from an EMBL/GenBank/DDBJ whole genome shotgun (WGS) entry which is preliminary data.</text>
</comment>
<evidence type="ECO:0000313" key="2">
    <source>
        <dbReference type="EMBL" id="OOK82783.1"/>
    </source>
</evidence>
<dbReference type="EMBL" id="MVBM01000001">
    <property type="protein sequence ID" value="OOK82783.1"/>
    <property type="molecule type" value="Genomic_DNA"/>
</dbReference>
<sequence>MSGFFNNGNDTSGFQNHGDFSSGFQNMGDGQTGLFNSGNDNTGIGNSGSFVYGIGNTAMTGFSSGLFHSGVGSSGVGNSGDGSAACSTRATTRRVSSVSLTEPVSGFRSPAGAAAARVSGLPCADRSSTDRNMKAFCGATQHALTAAAILLTIVARNGGDRSNGPPSGSPVHGSAA</sequence>
<dbReference type="Proteomes" id="UP000189229">
    <property type="component" value="Unassembled WGS sequence"/>
</dbReference>
<reference evidence="2 3" key="1">
    <citation type="submission" date="2017-02" db="EMBL/GenBank/DDBJ databases">
        <title>Complete genome sequences of Mycobacterium kansasii strains isolated from rhesus macaques.</title>
        <authorList>
            <person name="Panda A."/>
            <person name="Nagaraj S."/>
            <person name="Zhao X."/>
            <person name="Tettelin H."/>
            <person name="Detolla L.J."/>
        </authorList>
    </citation>
    <scope>NUCLEOTIDE SEQUENCE [LARGE SCALE GENOMIC DNA]</scope>
    <source>
        <strain evidence="2 3">11-3813</strain>
    </source>
</reference>
<dbReference type="AlphaFoldDB" id="A0A1V3XU61"/>
<name>A0A1V3XU61_MYCKA</name>
<organism evidence="2 3">
    <name type="scientific">Mycobacterium kansasii</name>
    <dbReference type="NCBI Taxonomy" id="1768"/>
    <lineage>
        <taxon>Bacteria</taxon>
        <taxon>Bacillati</taxon>
        <taxon>Actinomycetota</taxon>
        <taxon>Actinomycetes</taxon>
        <taxon>Mycobacteriales</taxon>
        <taxon>Mycobacteriaceae</taxon>
        <taxon>Mycobacterium</taxon>
    </lineage>
</organism>
<evidence type="ECO:0000256" key="1">
    <source>
        <dbReference type="SAM" id="MobiDB-lite"/>
    </source>
</evidence>
<feature type="region of interest" description="Disordered" evidence="1">
    <location>
        <begin position="78"/>
        <end position="111"/>
    </location>
</feature>
<accession>A0A1V3XU61</accession>
<feature type="compositionally biased region" description="Polar residues" evidence="1">
    <location>
        <begin position="85"/>
        <end position="102"/>
    </location>
</feature>
<evidence type="ECO:0000313" key="3">
    <source>
        <dbReference type="Proteomes" id="UP000189229"/>
    </source>
</evidence>
<proteinExistence type="predicted"/>
<protein>
    <submittedName>
        <fullName evidence="2">Pentapeptide repeats family protein</fullName>
    </submittedName>
</protein>
<gene>
    <name evidence="2" type="ORF">BZL30_1271</name>
</gene>